<protein>
    <recommendedName>
        <fullName evidence="4">Holin</fullName>
    </recommendedName>
</protein>
<dbReference type="PATRIC" id="fig|1123269.5.peg.4196"/>
<keyword evidence="1" id="KW-1133">Transmembrane helix</keyword>
<dbReference type="KEGG" id="ssan:NX02_21440"/>
<proteinExistence type="predicted"/>
<dbReference type="HOGENOM" id="CLU_1748480_0_0_5"/>
<evidence type="ECO:0008006" key="4">
    <source>
        <dbReference type="Google" id="ProtNLM"/>
    </source>
</evidence>
<feature type="transmembrane region" description="Helical" evidence="1">
    <location>
        <begin position="54"/>
        <end position="73"/>
    </location>
</feature>
<keyword evidence="3" id="KW-1185">Reference proteome</keyword>
<gene>
    <name evidence="2" type="ORF">NX02_21440</name>
</gene>
<name>W0AJS4_9SPHN</name>
<dbReference type="Proteomes" id="UP000018851">
    <property type="component" value="Chromosome"/>
</dbReference>
<organism evidence="2 3">
    <name type="scientific">Sphingomonas sanxanigenens DSM 19645 = NX02</name>
    <dbReference type="NCBI Taxonomy" id="1123269"/>
    <lineage>
        <taxon>Bacteria</taxon>
        <taxon>Pseudomonadati</taxon>
        <taxon>Pseudomonadota</taxon>
        <taxon>Alphaproteobacteria</taxon>
        <taxon>Sphingomonadales</taxon>
        <taxon>Sphingomonadaceae</taxon>
        <taxon>Sphingomonas</taxon>
    </lineage>
</organism>
<feature type="transmembrane region" description="Helical" evidence="1">
    <location>
        <begin position="25"/>
        <end position="42"/>
    </location>
</feature>
<sequence length="163" mass="17583">MTAATTTHTEQGVAMAWVEAAFAKYGWILIGLSFGFAAKYALLLKRGVVIKPQLVLADVLLLPLVALIAYHIANQFGASGEAAALLAAFSAVGADRLVKLLTEQFFRRVENDITAVSQRVRGQVRQEVQAELSGQAIIDDTLSGRAPTEYAALRPRPDPDETM</sequence>
<keyword evidence="1" id="KW-0472">Membrane</keyword>
<evidence type="ECO:0000313" key="2">
    <source>
        <dbReference type="EMBL" id="AHE55920.1"/>
    </source>
</evidence>
<dbReference type="eggNOG" id="ENOG5031985">
    <property type="taxonomic scope" value="Bacteria"/>
</dbReference>
<dbReference type="STRING" id="1123269.NX02_21440"/>
<accession>W0AJS4</accession>
<dbReference type="RefSeq" id="WP_025294082.1">
    <property type="nucleotide sequence ID" value="NZ_CP006644.1"/>
</dbReference>
<evidence type="ECO:0000256" key="1">
    <source>
        <dbReference type="SAM" id="Phobius"/>
    </source>
</evidence>
<dbReference type="EMBL" id="CP006644">
    <property type="protein sequence ID" value="AHE55920.1"/>
    <property type="molecule type" value="Genomic_DNA"/>
</dbReference>
<reference evidence="2 3" key="1">
    <citation type="submission" date="2013-07" db="EMBL/GenBank/DDBJ databases">
        <title>Completed genome of Sphingomonas sanxanigenens NX02.</title>
        <authorList>
            <person name="Ma T."/>
            <person name="Huang H."/>
            <person name="Wu M."/>
            <person name="Li X."/>
            <person name="Li G."/>
        </authorList>
    </citation>
    <scope>NUCLEOTIDE SEQUENCE [LARGE SCALE GENOMIC DNA]</scope>
    <source>
        <strain evidence="2 3">NX02</strain>
    </source>
</reference>
<dbReference type="AlphaFoldDB" id="W0AJS4"/>
<keyword evidence="1" id="KW-0812">Transmembrane</keyword>
<evidence type="ECO:0000313" key="3">
    <source>
        <dbReference type="Proteomes" id="UP000018851"/>
    </source>
</evidence>